<protein>
    <submittedName>
        <fullName evidence="1">Uncharacterized protein</fullName>
    </submittedName>
</protein>
<reference evidence="1 2" key="1">
    <citation type="journal article" date="2016" name="Sci. Rep.">
        <title>The Dendrobium catenatum Lindl. genome sequence provides insights into polysaccharide synthase, floral development and adaptive evolution.</title>
        <authorList>
            <person name="Zhang G.Q."/>
            <person name="Xu Q."/>
            <person name="Bian C."/>
            <person name="Tsai W.C."/>
            <person name="Yeh C.M."/>
            <person name="Liu K.W."/>
            <person name="Yoshida K."/>
            <person name="Zhang L.S."/>
            <person name="Chang S.B."/>
            <person name="Chen F."/>
            <person name="Shi Y."/>
            <person name="Su Y.Y."/>
            <person name="Zhang Y.Q."/>
            <person name="Chen L.J."/>
            <person name="Yin Y."/>
            <person name="Lin M."/>
            <person name="Huang H."/>
            <person name="Deng H."/>
            <person name="Wang Z.W."/>
            <person name="Zhu S.L."/>
            <person name="Zhao X."/>
            <person name="Deng C."/>
            <person name="Niu S.C."/>
            <person name="Huang J."/>
            <person name="Wang M."/>
            <person name="Liu G.H."/>
            <person name="Yang H.J."/>
            <person name="Xiao X.J."/>
            <person name="Hsiao Y.Y."/>
            <person name="Wu W.L."/>
            <person name="Chen Y.Y."/>
            <person name="Mitsuda N."/>
            <person name="Ohme-Takagi M."/>
            <person name="Luo Y.B."/>
            <person name="Van de Peer Y."/>
            <person name="Liu Z.J."/>
        </authorList>
    </citation>
    <scope>NUCLEOTIDE SEQUENCE [LARGE SCALE GENOMIC DNA]</scope>
    <source>
        <tissue evidence="1">The whole plant</tissue>
    </source>
</reference>
<name>A0A2I0VTB0_9ASPA</name>
<evidence type="ECO:0000313" key="2">
    <source>
        <dbReference type="Proteomes" id="UP000233837"/>
    </source>
</evidence>
<proteinExistence type="predicted"/>
<reference evidence="1 2" key="2">
    <citation type="journal article" date="2017" name="Nature">
        <title>The Apostasia genome and the evolution of orchids.</title>
        <authorList>
            <person name="Zhang G.Q."/>
            <person name="Liu K.W."/>
            <person name="Li Z."/>
            <person name="Lohaus R."/>
            <person name="Hsiao Y.Y."/>
            <person name="Niu S.C."/>
            <person name="Wang J.Y."/>
            <person name="Lin Y.C."/>
            <person name="Xu Q."/>
            <person name="Chen L.J."/>
            <person name="Yoshida K."/>
            <person name="Fujiwara S."/>
            <person name="Wang Z.W."/>
            <person name="Zhang Y.Q."/>
            <person name="Mitsuda N."/>
            <person name="Wang M."/>
            <person name="Liu G.H."/>
            <person name="Pecoraro L."/>
            <person name="Huang H.X."/>
            <person name="Xiao X.J."/>
            <person name="Lin M."/>
            <person name="Wu X.Y."/>
            <person name="Wu W.L."/>
            <person name="Chen Y.Y."/>
            <person name="Chang S.B."/>
            <person name="Sakamoto S."/>
            <person name="Ohme-Takagi M."/>
            <person name="Yagi M."/>
            <person name="Zeng S.J."/>
            <person name="Shen C.Y."/>
            <person name="Yeh C.M."/>
            <person name="Luo Y.B."/>
            <person name="Tsai W.C."/>
            <person name="Van de Peer Y."/>
            <person name="Liu Z.J."/>
        </authorList>
    </citation>
    <scope>NUCLEOTIDE SEQUENCE [LARGE SCALE GENOMIC DNA]</scope>
    <source>
        <tissue evidence="1">The whole plant</tissue>
    </source>
</reference>
<keyword evidence="2" id="KW-1185">Reference proteome</keyword>
<dbReference type="AlphaFoldDB" id="A0A2I0VTB0"/>
<evidence type="ECO:0000313" key="1">
    <source>
        <dbReference type="EMBL" id="PKU66634.1"/>
    </source>
</evidence>
<organism evidence="1 2">
    <name type="scientific">Dendrobium catenatum</name>
    <dbReference type="NCBI Taxonomy" id="906689"/>
    <lineage>
        <taxon>Eukaryota</taxon>
        <taxon>Viridiplantae</taxon>
        <taxon>Streptophyta</taxon>
        <taxon>Embryophyta</taxon>
        <taxon>Tracheophyta</taxon>
        <taxon>Spermatophyta</taxon>
        <taxon>Magnoliopsida</taxon>
        <taxon>Liliopsida</taxon>
        <taxon>Asparagales</taxon>
        <taxon>Orchidaceae</taxon>
        <taxon>Epidendroideae</taxon>
        <taxon>Malaxideae</taxon>
        <taxon>Dendrobiinae</taxon>
        <taxon>Dendrobium</taxon>
    </lineage>
</organism>
<sequence>MSTDTIFYKDDVHHYHKVDAHQFCYLQCLCMTSLIKLMDDKANEMTSPMQLFDVEKSRHLSERSLG</sequence>
<gene>
    <name evidence="1" type="ORF">MA16_Dca022390</name>
</gene>
<dbReference type="Proteomes" id="UP000233837">
    <property type="component" value="Unassembled WGS sequence"/>
</dbReference>
<dbReference type="EMBL" id="KZ503255">
    <property type="protein sequence ID" value="PKU66634.1"/>
    <property type="molecule type" value="Genomic_DNA"/>
</dbReference>
<accession>A0A2I0VTB0</accession>